<dbReference type="GO" id="GO:0005737">
    <property type="term" value="C:cytoplasm"/>
    <property type="evidence" value="ECO:0007669"/>
    <property type="project" value="TreeGrafter"/>
</dbReference>
<dbReference type="GO" id="GO:0019346">
    <property type="term" value="P:transsulfuration"/>
    <property type="evidence" value="ECO:0007669"/>
    <property type="project" value="InterPro"/>
</dbReference>
<evidence type="ECO:0000256" key="4">
    <source>
        <dbReference type="ARBA" id="ARBA00012085"/>
    </source>
</evidence>
<evidence type="ECO:0000256" key="6">
    <source>
        <dbReference type="ARBA" id="ARBA00023192"/>
    </source>
</evidence>
<keyword evidence="6" id="KW-0198">Cysteine biosynthesis</keyword>
<dbReference type="GO" id="GO:0030170">
    <property type="term" value="F:pyridoxal phosphate binding"/>
    <property type="evidence" value="ECO:0007669"/>
    <property type="project" value="InterPro"/>
</dbReference>
<dbReference type="GO" id="GO:0004123">
    <property type="term" value="F:cystathionine gamma-lyase activity"/>
    <property type="evidence" value="ECO:0007669"/>
    <property type="project" value="TreeGrafter"/>
</dbReference>
<keyword evidence="6" id="KW-0028">Amino-acid biosynthesis</keyword>
<keyword evidence="5 8" id="KW-0663">Pyridoxal phosphate</keyword>
<dbReference type="Pfam" id="PF01053">
    <property type="entry name" value="Cys_Met_Meta_PP"/>
    <property type="match status" value="3"/>
</dbReference>
<feature type="compositionally biased region" description="Low complexity" evidence="9">
    <location>
        <begin position="24"/>
        <end position="47"/>
    </location>
</feature>
<dbReference type="EC" id="4.4.1.1" evidence="4"/>
<dbReference type="InterPro" id="IPR015421">
    <property type="entry name" value="PyrdxlP-dep_Trfase_major"/>
</dbReference>
<reference evidence="10" key="1">
    <citation type="submission" date="2021-10" db="EMBL/GenBank/DDBJ databases">
        <title>De novo Genome Assembly of Clathrus columnatus (Basidiomycota, Fungi) Using Illumina and Nanopore Sequence Data.</title>
        <authorList>
            <person name="Ogiso-Tanaka E."/>
            <person name="Itagaki H."/>
            <person name="Hosoya T."/>
            <person name="Hosaka K."/>
        </authorList>
    </citation>
    <scope>NUCLEOTIDE SEQUENCE</scope>
    <source>
        <strain evidence="10">MO-923</strain>
    </source>
</reference>
<dbReference type="PANTHER" id="PTHR11808:SF15">
    <property type="entry name" value="CYSTATHIONINE GAMMA-LYASE"/>
    <property type="match status" value="1"/>
</dbReference>
<name>A0AAV5ABX3_9AGAM</name>
<dbReference type="InterPro" id="IPR015424">
    <property type="entry name" value="PyrdxlP-dep_Trfase"/>
</dbReference>
<evidence type="ECO:0000256" key="2">
    <source>
        <dbReference type="ARBA" id="ARBA00005038"/>
    </source>
</evidence>
<comment type="similarity">
    <text evidence="3 8">Belongs to the trans-sulfuration enzymes family.</text>
</comment>
<dbReference type="InterPro" id="IPR000277">
    <property type="entry name" value="Cys/Met-Metab_PyrdxlP-dep_enz"/>
</dbReference>
<evidence type="ECO:0000313" key="11">
    <source>
        <dbReference type="Proteomes" id="UP001050691"/>
    </source>
</evidence>
<organism evidence="10 11">
    <name type="scientific">Clathrus columnatus</name>
    <dbReference type="NCBI Taxonomy" id="1419009"/>
    <lineage>
        <taxon>Eukaryota</taxon>
        <taxon>Fungi</taxon>
        <taxon>Dikarya</taxon>
        <taxon>Basidiomycota</taxon>
        <taxon>Agaricomycotina</taxon>
        <taxon>Agaricomycetes</taxon>
        <taxon>Phallomycetidae</taxon>
        <taxon>Phallales</taxon>
        <taxon>Clathraceae</taxon>
        <taxon>Clathrus</taxon>
    </lineage>
</organism>
<dbReference type="Gene3D" id="3.40.640.10">
    <property type="entry name" value="Type I PLP-dependent aspartate aminotransferase-like (Major domain)"/>
    <property type="match status" value="1"/>
</dbReference>
<dbReference type="Proteomes" id="UP001050691">
    <property type="component" value="Unassembled WGS sequence"/>
</dbReference>
<dbReference type="GO" id="GO:0019343">
    <property type="term" value="P:cysteine biosynthetic process via cystathionine"/>
    <property type="evidence" value="ECO:0007669"/>
    <property type="project" value="TreeGrafter"/>
</dbReference>
<keyword evidence="11" id="KW-1185">Reference proteome</keyword>
<dbReference type="PANTHER" id="PTHR11808">
    <property type="entry name" value="TRANS-SULFURATION ENZYME FAMILY MEMBER"/>
    <property type="match status" value="1"/>
</dbReference>
<dbReference type="Gene3D" id="3.90.1150.10">
    <property type="entry name" value="Aspartate Aminotransferase, domain 1"/>
    <property type="match status" value="1"/>
</dbReference>
<protein>
    <recommendedName>
        <fullName evidence="4">cystathionine gamma-lyase</fullName>
        <ecNumber evidence="4">4.4.1.1</ecNumber>
    </recommendedName>
    <alternativeName>
        <fullName evidence="7">Gamma-cystathionase</fullName>
    </alternativeName>
</protein>
<evidence type="ECO:0000256" key="5">
    <source>
        <dbReference type="ARBA" id="ARBA00022898"/>
    </source>
</evidence>
<dbReference type="AlphaFoldDB" id="A0AAV5ABX3"/>
<evidence type="ECO:0000256" key="3">
    <source>
        <dbReference type="ARBA" id="ARBA00009077"/>
    </source>
</evidence>
<evidence type="ECO:0000256" key="9">
    <source>
        <dbReference type="SAM" id="MobiDB-lite"/>
    </source>
</evidence>
<gene>
    <name evidence="10" type="ORF">Clacol_004364</name>
</gene>
<evidence type="ECO:0000256" key="7">
    <source>
        <dbReference type="ARBA" id="ARBA00029853"/>
    </source>
</evidence>
<accession>A0AAV5ABX3</accession>
<feature type="region of interest" description="Disordered" evidence="9">
    <location>
        <begin position="1"/>
        <end position="49"/>
    </location>
</feature>
<evidence type="ECO:0000256" key="8">
    <source>
        <dbReference type="RuleBase" id="RU362118"/>
    </source>
</evidence>
<proteinExistence type="inferred from homology"/>
<comment type="cofactor">
    <cofactor evidence="1 8">
        <name>pyridoxal 5'-phosphate</name>
        <dbReference type="ChEBI" id="CHEBI:597326"/>
    </cofactor>
</comment>
<comment type="caution">
    <text evidence="10">The sequence shown here is derived from an EMBL/GenBank/DDBJ whole genome shotgun (WGS) entry which is preliminary data.</text>
</comment>
<dbReference type="EMBL" id="BPWL01000005">
    <property type="protein sequence ID" value="GJJ10138.1"/>
    <property type="molecule type" value="Genomic_DNA"/>
</dbReference>
<sequence>MSPYVANGVSHNDFSKLGVQTPPLSTSSTASSSSSSSLSLSSSLRSKASSRHDGFSTRAIHIGSEPSQETNAVIPSISLSTTYKQDGIGNHKGFEYSRSLNPNRDAFERMIAALEDGLELDKKVLYNEATNDDSPSESSLAVTTRGYAFSSGSAATATVLQSLGPDAHILCINDVYGGTYRYLQRVANGLTNLSTTFIDFENATDDNIINSIRPNTKLIWIESPTNPTLRLANIPHISSLIHSHPHTTPSPRYTSLTRPLILVDSTFLSPFYISPLKAPINADITLHSVTKYINGHSDVVMGALIVRLSSPYPHPFLEALPEKLSFLQNAHGAIPSSFDSWLAQRGAKTLALRMKQHGLNALALARALKRNPNVKEVVYPGLRDHPANPIVWSILRGSWANEWIKSQGFKQDEEGRGDVPFGGIISIRIDISSSPSTPETFLTSLRLFTLAESLGGVESLAELPARMTHAGIPAEERAALGIDDSLVRLSVGVEETSDLIADVEQALEIACGGGGASASASANGDASSISTVEEEAMFVDVDSANGSAEDFAVSNGV</sequence>
<dbReference type="InterPro" id="IPR015422">
    <property type="entry name" value="PyrdxlP-dep_Trfase_small"/>
</dbReference>
<comment type="pathway">
    <text evidence="2">Amino-acid biosynthesis; L-cysteine biosynthesis; L-cysteine from L-homocysteine and L-serine: step 2/2.</text>
</comment>
<evidence type="ECO:0000256" key="1">
    <source>
        <dbReference type="ARBA" id="ARBA00001933"/>
    </source>
</evidence>
<dbReference type="SUPFAM" id="SSF53383">
    <property type="entry name" value="PLP-dependent transferases"/>
    <property type="match status" value="1"/>
</dbReference>
<evidence type="ECO:0000313" key="10">
    <source>
        <dbReference type="EMBL" id="GJJ10138.1"/>
    </source>
</evidence>